<accession>A0A423WZ20</accession>
<name>A0A423WZ20_9PEZI</name>
<reference evidence="1 2" key="1">
    <citation type="submission" date="2015-09" db="EMBL/GenBank/DDBJ databases">
        <title>Host preference determinants of Valsa canker pathogens revealed by comparative genomics.</title>
        <authorList>
            <person name="Yin Z."/>
            <person name="Huang L."/>
        </authorList>
    </citation>
    <scope>NUCLEOTIDE SEQUENCE [LARGE SCALE GENOMIC DNA]</scope>
    <source>
        <strain evidence="1 2">03-1</strain>
    </source>
</reference>
<proteinExistence type="predicted"/>
<dbReference type="Proteomes" id="UP000283895">
    <property type="component" value="Unassembled WGS sequence"/>
</dbReference>
<evidence type="ECO:0008006" key="3">
    <source>
        <dbReference type="Google" id="ProtNLM"/>
    </source>
</evidence>
<dbReference type="SUPFAM" id="SSF81383">
    <property type="entry name" value="F-box domain"/>
    <property type="match status" value="1"/>
</dbReference>
<sequence>MVAYNRVSILGVPNTLSSGMAAQLIGDTESPTTPICTKRSIHSLSTELLFNIVDQVDSYDLHSLNLTSKTFHLAIRQQRWTHARLVGRPQHMSNMIQHLLQMVQDPNSLVNLKNIKSVSIIVLPDPDPVTQKIHFNMDWALVDDFKYPRFSPPEIPSKLVQLLNLLSNKEECSKLNHITFDPSGVAQNQISKFNELQKTDLHPINIASMRIKGKGSSGAIYRLIGKCVPTQLHTVHLSHPLARWPIEDSLSPHWNNLRKLHFAADGCTTELTDESKFNAPNLEWLSIDGYDYIYSETTEYECFLPERLKERPRNLARKCPKLKRLAITWRCDKTDPHVDGFSTVEPPDDIFLSIAYSYFDENLSLEMMTFRWEFPYMLDLERVDGQEELRETWRNALEEPREDG</sequence>
<protein>
    <recommendedName>
        <fullName evidence="3">F-box domain-containing protein</fullName>
    </recommendedName>
</protein>
<keyword evidence="2" id="KW-1185">Reference proteome</keyword>
<evidence type="ECO:0000313" key="2">
    <source>
        <dbReference type="Proteomes" id="UP000283895"/>
    </source>
</evidence>
<dbReference type="AlphaFoldDB" id="A0A423WZ20"/>
<dbReference type="EMBL" id="LKEA01000005">
    <property type="protein sequence ID" value="ROW08806.1"/>
    <property type="molecule type" value="Genomic_DNA"/>
</dbReference>
<evidence type="ECO:0000313" key="1">
    <source>
        <dbReference type="EMBL" id="ROW08806.1"/>
    </source>
</evidence>
<gene>
    <name evidence="1" type="ORF">VMCG_02707</name>
</gene>
<dbReference type="InterPro" id="IPR036047">
    <property type="entry name" value="F-box-like_dom_sf"/>
</dbReference>
<organism evidence="1 2">
    <name type="scientific">Cytospora schulzeri</name>
    <dbReference type="NCBI Taxonomy" id="448051"/>
    <lineage>
        <taxon>Eukaryota</taxon>
        <taxon>Fungi</taxon>
        <taxon>Dikarya</taxon>
        <taxon>Ascomycota</taxon>
        <taxon>Pezizomycotina</taxon>
        <taxon>Sordariomycetes</taxon>
        <taxon>Sordariomycetidae</taxon>
        <taxon>Diaporthales</taxon>
        <taxon>Cytosporaceae</taxon>
        <taxon>Cytospora</taxon>
    </lineage>
</organism>
<dbReference type="OrthoDB" id="1740265at2759"/>
<comment type="caution">
    <text evidence="1">The sequence shown here is derived from an EMBL/GenBank/DDBJ whole genome shotgun (WGS) entry which is preliminary data.</text>
</comment>